<organism evidence="1 2">
    <name type="scientific">Roseiflexus castenholzii (strain DSM 13941 / HLO8)</name>
    <dbReference type="NCBI Taxonomy" id="383372"/>
    <lineage>
        <taxon>Bacteria</taxon>
        <taxon>Bacillati</taxon>
        <taxon>Chloroflexota</taxon>
        <taxon>Chloroflexia</taxon>
        <taxon>Chloroflexales</taxon>
        <taxon>Roseiflexineae</taxon>
        <taxon>Roseiflexaceae</taxon>
        <taxon>Roseiflexus</taxon>
    </lineage>
</organism>
<gene>
    <name evidence="1" type="ordered locus">Rcas_0915</name>
</gene>
<dbReference type="AlphaFoldDB" id="A7NHT3"/>
<accession>A7NHT3</accession>
<dbReference type="STRING" id="383372.Rcas_0915"/>
<dbReference type="HOGENOM" id="CLU_2221233_0_0_0"/>
<evidence type="ECO:0000313" key="1">
    <source>
        <dbReference type="EMBL" id="ABU57030.1"/>
    </source>
</evidence>
<keyword evidence="2" id="KW-1185">Reference proteome</keyword>
<name>A7NHT3_ROSCS</name>
<sequence>MDFSCFSLLPHQPLPANDDGDPRSMCRLESGEDVRAADQDYAEGPCALLSQGSISSPESYITIGLPATVTNACPNTVNIIVIVIARCVSLRSSFLSGTSRAGTESR</sequence>
<protein>
    <submittedName>
        <fullName evidence="1">Uncharacterized protein</fullName>
    </submittedName>
</protein>
<reference evidence="1 2" key="1">
    <citation type="submission" date="2007-08" db="EMBL/GenBank/DDBJ databases">
        <title>Complete sequence of Roseiflexus castenholzii DSM 13941.</title>
        <authorList>
            <consortium name="US DOE Joint Genome Institute"/>
            <person name="Copeland A."/>
            <person name="Lucas S."/>
            <person name="Lapidus A."/>
            <person name="Barry K."/>
            <person name="Glavina del Rio T."/>
            <person name="Dalin E."/>
            <person name="Tice H."/>
            <person name="Pitluck S."/>
            <person name="Thompson L.S."/>
            <person name="Brettin T."/>
            <person name="Bruce D."/>
            <person name="Detter J.C."/>
            <person name="Han C."/>
            <person name="Tapia R."/>
            <person name="Schmutz J."/>
            <person name="Larimer F."/>
            <person name="Land M."/>
            <person name="Hauser L."/>
            <person name="Kyrpides N."/>
            <person name="Mikhailova N."/>
            <person name="Bryant D.A."/>
            <person name="Hanada S."/>
            <person name="Tsukatani Y."/>
            <person name="Richardson P."/>
        </authorList>
    </citation>
    <scope>NUCLEOTIDE SEQUENCE [LARGE SCALE GENOMIC DNA]</scope>
    <source>
        <strain evidence="2">DSM 13941 / HLO8</strain>
    </source>
</reference>
<evidence type="ECO:0000313" key="2">
    <source>
        <dbReference type="Proteomes" id="UP000000263"/>
    </source>
</evidence>
<dbReference type="KEGG" id="rca:Rcas_0915"/>
<proteinExistence type="predicted"/>
<dbReference type="Proteomes" id="UP000000263">
    <property type="component" value="Chromosome"/>
</dbReference>
<dbReference type="EMBL" id="CP000804">
    <property type="protein sequence ID" value="ABU57030.1"/>
    <property type="molecule type" value="Genomic_DNA"/>
</dbReference>